<proteinExistence type="predicted"/>
<comment type="caution">
    <text evidence="2">The sequence shown here is derived from an EMBL/GenBank/DDBJ whole genome shotgun (WGS) entry which is preliminary data.</text>
</comment>
<name>A0A4Z0H7C3_9ACTN</name>
<dbReference type="EMBL" id="SRID01000147">
    <property type="protein sequence ID" value="TGB07569.1"/>
    <property type="molecule type" value="Genomic_DNA"/>
</dbReference>
<evidence type="ECO:0000313" key="2">
    <source>
        <dbReference type="EMBL" id="TGB07569.1"/>
    </source>
</evidence>
<protein>
    <submittedName>
        <fullName evidence="2">Uncharacterized protein</fullName>
    </submittedName>
</protein>
<dbReference type="Proteomes" id="UP000297948">
    <property type="component" value="Unassembled WGS sequence"/>
</dbReference>
<dbReference type="AlphaFoldDB" id="A0A4Z0H7C3"/>
<gene>
    <name evidence="2" type="ORF">E4099_16840</name>
</gene>
<accession>A0A4Z0H7C3</accession>
<feature type="region of interest" description="Disordered" evidence="1">
    <location>
        <begin position="1"/>
        <end position="95"/>
    </location>
</feature>
<sequence>MASALMGHLRQGRPAWARPGGRCLMLPSPPRTADRLSPGVKRITHSSELFPRKLGYGRRAGRSLSRDRPARRGPGRPRRRSRRGRSSPRCRPAAR</sequence>
<organism evidence="2 3">
    <name type="scientific">Streptomyces palmae</name>
    <dbReference type="NCBI Taxonomy" id="1701085"/>
    <lineage>
        <taxon>Bacteria</taxon>
        <taxon>Bacillati</taxon>
        <taxon>Actinomycetota</taxon>
        <taxon>Actinomycetes</taxon>
        <taxon>Kitasatosporales</taxon>
        <taxon>Streptomycetaceae</taxon>
        <taxon>Streptomyces</taxon>
    </lineage>
</organism>
<evidence type="ECO:0000256" key="1">
    <source>
        <dbReference type="SAM" id="MobiDB-lite"/>
    </source>
</evidence>
<evidence type="ECO:0000313" key="3">
    <source>
        <dbReference type="Proteomes" id="UP000297948"/>
    </source>
</evidence>
<feature type="compositionally biased region" description="Basic residues" evidence="1">
    <location>
        <begin position="71"/>
        <end position="95"/>
    </location>
</feature>
<reference evidence="2 3" key="1">
    <citation type="submission" date="2019-03" db="EMBL/GenBank/DDBJ databases">
        <authorList>
            <person name="Gonzalez-Pimentel J.L."/>
        </authorList>
    </citation>
    <scope>NUCLEOTIDE SEQUENCE [LARGE SCALE GENOMIC DNA]</scope>
    <source>
        <strain evidence="2 3">JCM 31289</strain>
    </source>
</reference>
<keyword evidence="3" id="KW-1185">Reference proteome</keyword>